<keyword evidence="2" id="KW-1185">Reference proteome</keyword>
<organism evidence="1 2">
    <name type="scientific">Alectoria fallacina</name>
    <dbReference type="NCBI Taxonomy" id="1903189"/>
    <lineage>
        <taxon>Eukaryota</taxon>
        <taxon>Fungi</taxon>
        <taxon>Dikarya</taxon>
        <taxon>Ascomycota</taxon>
        <taxon>Pezizomycotina</taxon>
        <taxon>Lecanoromycetes</taxon>
        <taxon>OSLEUM clade</taxon>
        <taxon>Lecanoromycetidae</taxon>
        <taxon>Lecanorales</taxon>
        <taxon>Lecanorineae</taxon>
        <taxon>Parmeliaceae</taxon>
        <taxon>Alectoria</taxon>
    </lineage>
</organism>
<gene>
    <name evidence="1" type="ORF">ALECFALPRED_008409</name>
</gene>
<dbReference type="EMBL" id="CAJPDR010000583">
    <property type="protein sequence ID" value="CAF9940042.1"/>
    <property type="molecule type" value="Genomic_DNA"/>
</dbReference>
<protein>
    <submittedName>
        <fullName evidence="1">Uncharacterized protein</fullName>
    </submittedName>
</protein>
<sequence length="253" mass="30140">MNSGNDLELNEDRRKYISRLQEWELEEVVISVVPFIFRVLRRMYDPAVFRNRANHIKRSKLQWKSFLAQAPAKIPKSLNDTPSDWQKYCDWEHELNLGVLGGLEEYLELHHDSPDGYVHYGSVAELSHRKWVAHQISTGLRHVLVCHQRYLHDQGEVFSGHYPIQRYEPSQSYIAHAEAFHRWHYRRWGQSAVDDYRFELIITKHIRQWEDMPEAHLSSWCWDSIGADLLMHVTLNLREVGYVFWDARNTKDS</sequence>
<evidence type="ECO:0000313" key="2">
    <source>
        <dbReference type="Proteomes" id="UP000664203"/>
    </source>
</evidence>
<proteinExistence type="predicted"/>
<name>A0A8H3J3H1_9LECA</name>
<dbReference type="AlphaFoldDB" id="A0A8H3J3H1"/>
<evidence type="ECO:0000313" key="1">
    <source>
        <dbReference type="EMBL" id="CAF9940042.1"/>
    </source>
</evidence>
<dbReference type="Proteomes" id="UP000664203">
    <property type="component" value="Unassembled WGS sequence"/>
</dbReference>
<accession>A0A8H3J3H1</accession>
<reference evidence="1" key="1">
    <citation type="submission" date="2021-03" db="EMBL/GenBank/DDBJ databases">
        <authorList>
            <person name="Tagirdzhanova G."/>
        </authorList>
    </citation>
    <scope>NUCLEOTIDE SEQUENCE</scope>
</reference>
<comment type="caution">
    <text evidence="1">The sequence shown here is derived from an EMBL/GenBank/DDBJ whole genome shotgun (WGS) entry which is preliminary data.</text>
</comment>